<dbReference type="PANTHER" id="PTHR33990:SF1">
    <property type="entry name" value="PROTEIN YJDN"/>
    <property type="match status" value="1"/>
</dbReference>
<dbReference type="Proteomes" id="UP000244162">
    <property type="component" value="Unassembled WGS sequence"/>
</dbReference>
<proteinExistence type="predicted"/>
<evidence type="ECO:0000313" key="3">
    <source>
        <dbReference type="Proteomes" id="UP000244162"/>
    </source>
</evidence>
<dbReference type="InterPro" id="IPR028973">
    <property type="entry name" value="PhnB-like"/>
</dbReference>
<sequence length="156" mass="17986">MKMNPYLMFNGQCEEAFKFYEQCLGGKIEVMMKQSDMPGAEVEKMPPERRDKIMHARLTAGDWVLMGSDTPPEHYEGMKGCYLTLNVDDPAEAERLFNALVENGSVEMPLEPTFWAERFGMLADRFGIKWMVNCEKAEWVREVQAQDQFQTQEQGA</sequence>
<dbReference type="RefSeq" id="WP_107965887.1">
    <property type="nucleotide sequence ID" value="NZ_NWBU01000004.1"/>
</dbReference>
<evidence type="ECO:0000313" key="2">
    <source>
        <dbReference type="EMBL" id="PTQ12650.1"/>
    </source>
</evidence>
<reference evidence="2 3" key="1">
    <citation type="submission" date="2017-09" db="EMBL/GenBank/DDBJ databases">
        <title>Sphingomonas panjinensis sp.nov., isolated from oil-contaminated soil.</title>
        <authorList>
            <person name="Wang L."/>
            <person name="Chen L."/>
        </authorList>
    </citation>
    <scope>NUCLEOTIDE SEQUENCE [LARGE SCALE GENOMIC DNA]</scope>
    <source>
        <strain evidence="2 3">FW-11</strain>
    </source>
</reference>
<gene>
    <name evidence="2" type="ORF">CLG96_00295</name>
</gene>
<feature type="domain" description="Glyoxalase/fosfomycin resistance/dioxygenase" evidence="1">
    <location>
        <begin position="3"/>
        <end position="132"/>
    </location>
</feature>
<dbReference type="Pfam" id="PF00903">
    <property type="entry name" value="Glyoxalase"/>
    <property type="match status" value="1"/>
</dbReference>
<dbReference type="InterPro" id="IPR029068">
    <property type="entry name" value="Glyas_Bleomycin-R_OHBP_Dase"/>
</dbReference>
<organism evidence="2 3">
    <name type="scientific">Sphingomonas oleivorans</name>
    <dbReference type="NCBI Taxonomy" id="1735121"/>
    <lineage>
        <taxon>Bacteria</taxon>
        <taxon>Pseudomonadati</taxon>
        <taxon>Pseudomonadota</taxon>
        <taxon>Alphaproteobacteria</taxon>
        <taxon>Sphingomonadales</taxon>
        <taxon>Sphingomonadaceae</taxon>
        <taxon>Sphingomonas</taxon>
    </lineage>
</organism>
<dbReference type="CDD" id="cd06588">
    <property type="entry name" value="PhnB_like"/>
    <property type="match status" value="1"/>
</dbReference>
<comment type="caution">
    <text evidence="2">The sequence shown here is derived from an EMBL/GenBank/DDBJ whole genome shotgun (WGS) entry which is preliminary data.</text>
</comment>
<dbReference type="SUPFAM" id="SSF54593">
    <property type="entry name" value="Glyoxalase/Bleomycin resistance protein/Dihydroxybiphenyl dioxygenase"/>
    <property type="match status" value="1"/>
</dbReference>
<dbReference type="AlphaFoldDB" id="A0A2T5G0L3"/>
<dbReference type="EMBL" id="NWBU01000004">
    <property type="protein sequence ID" value="PTQ12650.1"/>
    <property type="molecule type" value="Genomic_DNA"/>
</dbReference>
<dbReference type="Gene3D" id="3.10.180.10">
    <property type="entry name" value="2,3-Dihydroxybiphenyl 1,2-Dioxygenase, domain 1"/>
    <property type="match status" value="1"/>
</dbReference>
<dbReference type="PANTHER" id="PTHR33990">
    <property type="entry name" value="PROTEIN YJDN-RELATED"/>
    <property type="match status" value="1"/>
</dbReference>
<accession>A0A2T5G0L3</accession>
<name>A0A2T5G0L3_9SPHN</name>
<protein>
    <recommendedName>
        <fullName evidence="1">Glyoxalase/fosfomycin resistance/dioxygenase domain-containing protein</fullName>
    </recommendedName>
</protein>
<keyword evidence="3" id="KW-1185">Reference proteome</keyword>
<dbReference type="OrthoDB" id="9806473at2"/>
<evidence type="ECO:0000259" key="1">
    <source>
        <dbReference type="Pfam" id="PF00903"/>
    </source>
</evidence>
<dbReference type="InterPro" id="IPR004360">
    <property type="entry name" value="Glyas_Fos-R_dOase_dom"/>
</dbReference>